<comment type="caution">
    <text evidence="3">The sequence shown here is derived from an EMBL/GenBank/DDBJ whole genome shotgun (WGS) entry which is preliminary data.</text>
</comment>
<dbReference type="RefSeq" id="WP_200605850.1">
    <property type="nucleotide sequence ID" value="NZ_JAEHHL010000001.1"/>
</dbReference>
<dbReference type="Pfam" id="PF00581">
    <property type="entry name" value="Rhodanese"/>
    <property type="match status" value="1"/>
</dbReference>
<sequence length="150" mass="16084">MRHARHILAALTMLAVLPPASPVQAQGRDEAEAVVVVEEMSADRAYELAAEGKVVLLDIRPSEAWAGGVPEYAETVDLYDPMFYDVVDLMTEGDKSKPIALICSTGGRTHHAAEELMKRGYARPIDVAEGIKGSSAGPGWVARGLPMKAQ</sequence>
<organism evidence="3 4">
    <name type="scientific">Thermohalobaculum xanthum</name>
    <dbReference type="NCBI Taxonomy" id="2753746"/>
    <lineage>
        <taxon>Bacteria</taxon>
        <taxon>Pseudomonadati</taxon>
        <taxon>Pseudomonadota</taxon>
        <taxon>Alphaproteobacteria</taxon>
        <taxon>Rhodobacterales</taxon>
        <taxon>Paracoccaceae</taxon>
        <taxon>Thermohalobaculum</taxon>
    </lineage>
</organism>
<dbReference type="CDD" id="cd00158">
    <property type="entry name" value="RHOD"/>
    <property type="match status" value="1"/>
</dbReference>
<feature type="signal peptide" evidence="1">
    <location>
        <begin position="1"/>
        <end position="25"/>
    </location>
</feature>
<evidence type="ECO:0000313" key="3">
    <source>
        <dbReference type="EMBL" id="MBK0397770.1"/>
    </source>
</evidence>
<evidence type="ECO:0000313" key="4">
    <source>
        <dbReference type="Proteomes" id="UP000655420"/>
    </source>
</evidence>
<gene>
    <name evidence="3" type="ORF">H0I76_01075</name>
</gene>
<protein>
    <submittedName>
        <fullName evidence="3">Rhodanese-like domain-containing protein</fullName>
    </submittedName>
</protein>
<dbReference type="PROSITE" id="PS50206">
    <property type="entry name" value="RHODANESE_3"/>
    <property type="match status" value="1"/>
</dbReference>
<feature type="domain" description="Rhodanese" evidence="2">
    <location>
        <begin position="50"/>
        <end position="149"/>
    </location>
</feature>
<dbReference type="AlphaFoldDB" id="A0A8J7M438"/>
<dbReference type="Proteomes" id="UP000655420">
    <property type="component" value="Unassembled WGS sequence"/>
</dbReference>
<dbReference type="Gene3D" id="3.40.250.10">
    <property type="entry name" value="Rhodanese-like domain"/>
    <property type="match status" value="1"/>
</dbReference>
<name>A0A8J7M438_9RHOB</name>
<keyword evidence="1" id="KW-0732">Signal</keyword>
<evidence type="ECO:0000259" key="2">
    <source>
        <dbReference type="PROSITE" id="PS50206"/>
    </source>
</evidence>
<dbReference type="EMBL" id="JAEHHL010000001">
    <property type="protein sequence ID" value="MBK0397770.1"/>
    <property type="molecule type" value="Genomic_DNA"/>
</dbReference>
<proteinExistence type="predicted"/>
<accession>A0A8J7M438</accession>
<dbReference type="SUPFAM" id="SSF52821">
    <property type="entry name" value="Rhodanese/Cell cycle control phosphatase"/>
    <property type="match status" value="1"/>
</dbReference>
<keyword evidence="4" id="KW-1185">Reference proteome</keyword>
<feature type="chain" id="PRO_5035205020" evidence="1">
    <location>
        <begin position="26"/>
        <end position="150"/>
    </location>
</feature>
<evidence type="ECO:0000256" key="1">
    <source>
        <dbReference type="SAM" id="SignalP"/>
    </source>
</evidence>
<reference evidence="3" key="1">
    <citation type="submission" date="2020-12" db="EMBL/GenBank/DDBJ databases">
        <title>Bacterial taxonomy.</title>
        <authorList>
            <person name="Pan X."/>
        </authorList>
    </citation>
    <scope>NUCLEOTIDE SEQUENCE</scope>
    <source>
        <strain evidence="3">M0105</strain>
    </source>
</reference>
<dbReference type="InterPro" id="IPR001763">
    <property type="entry name" value="Rhodanese-like_dom"/>
</dbReference>
<dbReference type="InterPro" id="IPR036873">
    <property type="entry name" value="Rhodanese-like_dom_sf"/>
</dbReference>